<evidence type="ECO:0000313" key="2">
    <source>
        <dbReference type="Proteomes" id="UP000828390"/>
    </source>
</evidence>
<dbReference type="AlphaFoldDB" id="A0A9D3Z344"/>
<dbReference type="Proteomes" id="UP000828390">
    <property type="component" value="Unassembled WGS sequence"/>
</dbReference>
<comment type="caution">
    <text evidence="1">The sequence shown here is derived from an EMBL/GenBank/DDBJ whole genome shotgun (WGS) entry which is preliminary data.</text>
</comment>
<protein>
    <submittedName>
        <fullName evidence="1">Uncharacterized protein</fullName>
    </submittedName>
</protein>
<name>A0A9D3Z344_DREPO</name>
<evidence type="ECO:0000313" key="1">
    <source>
        <dbReference type="EMBL" id="KAH3711838.1"/>
    </source>
</evidence>
<gene>
    <name evidence="1" type="ORF">DPMN_071513</name>
</gene>
<proteinExistence type="predicted"/>
<keyword evidence="2" id="KW-1185">Reference proteome</keyword>
<accession>A0A9D3Z344</accession>
<dbReference type="EMBL" id="JAIWYP010000014">
    <property type="protein sequence ID" value="KAH3711838.1"/>
    <property type="molecule type" value="Genomic_DNA"/>
</dbReference>
<reference evidence="1" key="2">
    <citation type="submission" date="2020-11" db="EMBL/GenBank/DDBJ databases">
        <authorList>
            <person name="McCartney M.A."/>
            <person name="Auch B."/>
            <person name="Kono T."/>
            <person name="Mallez S."/>
            <person name="Becker A."/>
            <person name="Gohl D.M."/>
            <person name="Silverstein K.A.T."/>
            <person name="Koren S."/>
            <person name="Bechman K.B."/>
            <person name="Herman A."/>
            <person name="Abrahante J.E."/>
            <person name="Garbe J."/>
        </authorList>
    </citation>
    <scope>NUCLEOTIDE SEQUENCE</scope>
    <source>
        <strain evidence="1">Duluth1</strain>
        <tissue evidence="1">Whole animal</tissue>
    </source>
</reference>
<sequence>MHHDAADDINDDADDDDVDDHDVIMIMRYHEKPEYTSEELQATDMRCIGVFSEGGALVPYVTIVSPRADGWLLRETKRAVAHMFVLPRMLYDDKPANVPPAPPLRPLVSSRALSSMQLIQAVSARSSKCLHVSLPAMDFRV</sequence>
<reference evidence="1" key="1">
    <citation type="journal article" date="2019" name="bioRxiv">
        <title>The Genome of the Zebra Mussel, Dreissena polymorpha: A Resource for Invasive Species Research.</title>
        <authorList>
            <person name="McCartney M.A."/>
            <person name="Auch B."/>
            <person name="Kono T."/>
            <person name="Mallez S."/>
            <person name="Zhang Y."/>
            <person name="Obille A."/>
            <person name="Becker A."/>
            <person name="Abrahante J.E."/>
            <person name="Garbe J."/>
            <person name="Badalamenti J.P."/>
            <person name="Herman A."/>
            <person name="Mangelson H."/>
            <person name="Liachko I."/>
            <person name="Sullivan S."/>
            <person name="Sone E.D."/>
            <person name="Koren S."/>
            <person name="Silverstein K.A.T."/>
            <person name="Beckman K.B."/>
            <person name="Gohl D.M."/>
        </authorList>
    </citation>
    <scope>NUCLEOTIDE SEQUENCE</scope>
    <source>
        <strain evidence="1">Duluth1</strain>
        <tissue evidence="1">Whole animal</tissue>
    </source>
</reference>
<organism evidence="1 2">
    <name type="scientific">Dreissena polymorpha</name>
    <name type="common">Zebra mussel</name>
    <name type="synonym">Mytilus polymorpha</name>
    <dbReference type="NCBI Taxonomy" id="45954"/>
    <lineage>
        <taxon>Eukaryota</taxon>
        <taxon>Metazoa</taxon>
        <taxon>Spiralia</taxon>
        <taxon>Lophotrochozoa</taxon>
        <taxon>Mollusca</taxon>
        <taxon>Bivalvia</taxon>
        <taxon>Autobranchia</taxon>
        <taxon>Heteroconchia</taxon>
        <taxon>Euheterodonta</taxon>
        <taxon>Imparidentia</taxon>
        <taxon>Neoheterodontei</taxon>
        <taxon>Myida</taxon>
        <taxon>Dreissenoidea</taxon>
        <taxon>Dreissenidae</taxon>
        <taxon>Dreissena</taxon>
    </lineage>
</organism>